<keyword evidence="1" id="KW-0812">Transmembrane</keyword>
<evidence type="ECO:0000256" key="1">
    <source>
        <dbReference type="SAM" id="Phobius"/>
    </source>
</evidence>
<protein>
    <submittedName>
        <fullName evidence="2">Uncharacterized protein</fullName>
    </submittedName>
</protein>
<evidence type="ECO:0000313" key="2">
    <source>
        <dbReference type="EMBL" id="VAW92551.1"/>
    </source>
</evidence>
<name>A0A3B0ZLM3_9ZZZZ</name>
<gene>
    <name evidence="2" type="ORF">MNBD_GAMMA23-1972</name>
</gene>
<sequence>MSRSKIIILLGFGSILLLVSLLIIIGVNNLSKSKSRLDQIINSNNLKIQLVTKMHQTARERTLSLQRMLITDGENEFEKSMYKMIYYGGQFLSLWTEFSKLDLSANTEPAGRSVHASCTHSQ</sequence>
<dbReference type="AlphaFoldDB" id="A0A3B0ZLM3"/>
<keyword evidence="1" id="KW-0472">Membrane</keyword>
<organism evidence="2">
    <name type="scientific">hydrothermal vent metagenome</name>
    <dbReference type="NCBI Taxonomy" id="652676"/>
    <lineage>
        <taxon>unclassified sequences</taxon>
        <taxon>metagenomes</taxon>
        <taxon>ecological metagenomes</taxon>
    </lineage>
</organism>
<dbReference type="EMBL" id="UOFT01000026">
    <property type="protein sequence ID" value="VAW92551.1"/>
    <property type="molecule type" value="Genomic_DNA"/>
</dbReference>
<keyword evidence="1" id="KW-1133">Transmembrane helix</keyword>
<proteinExistence type="predicted"/>
<reference evidence="2" key="1">
    <citation type="submission" date="2018-06" db="EMBL/GenBank/DDBJ databases">
        <authorList>
            <person name="Zhirakovskaya E."/>
        </authorList>
    </citation>
    <scope>NUCLEOTIDE SEQUENCE</scope>
</reference>
<accession>A0A3B0ZLM3</accession>
<feature type="transmembrane region" description="Helical" evidence="1">
    <location>
        <begin position="6"/>
        <end position="27"/>
    </location>
</feature>